<proteinExistence type="predicted"/>
<dbReference type="PROSITE" id="PS00028">
    <property type="entry name" value="ZINC_FINGER_C2H2_1"/>
    <property type="match status" value="2"/>
</dbReference>
<dbReference type="Pfam" id="PF00096">
    <property type="entry name" value="zf-C2H2"/>
    <property type="match status" value="1"/>
</dbReference>
<dbReference type="AlphaFoldDB" id="A0A1B6KB37"/>
<dbReference type="SMART" id="SM00355">
    <property type="entry name" value="ZnF_C2H2"/>
    <property type="match status" value="7"/>
</dbReference>
<dbReference type="GO" id="GO:0008270">
    <property type="term" value="F:zinc ion binding"/>
    <property type="evidence" value="ECO:0007669"/>
    <property type="project" value="UniProtKB-KW"/>
</dbReference>
<keyword evidence="4" id="KW-0862">Zinc</keyword>
<protein>
    <recommendedName>
        <fullName evidence="6">C2H2-type domain-containing protein</fullName>
    </recommendedName>
</protein>
<dbReference type="SUPFAM" id="SSF57667">
    <property type="entry name" value="beta-beta-alpha zinc fingers"/>
    <property type="match status" value="3"/>
</dbReference>
<dbReference type="InterPro" id="IPR013087">
    <property type="entry name" value="Znf_C2H2_type"/>
</dbReference>
<gene>
    <name evidence="7" type="ORF">g.20837</name>
</gene>
<dbReference type="PROSITE" id="PS50157">
    <property type="entry name" value="ZINC_FINGER_C2H2_2"/>
    <property type="match status" value="3"/>
</dbReference>
<accession>A0A1B6KB37</accession>
<feature type="domain" description="C2H2-type" evidence="6">
    <location>
        <begin position="409"/>
        <end position="436"/>
    </location>
</feature>
<feature type="domain" description="C2H2-type" evidence="6">
    <location>
        <begin position="304"/>
        <end position="331"/>
    </location>
</feature>
<evidence type="ECO:0000256" key="2">
    <source>
        <dbReference type="ARBA" id="ARBA00022737"/>
    </source>
</evidence>
<keyword evidence="3 5" id="KW-0863">Zinc-finger</keyword>
<keyword evidence="2" id="KW-0677">Repeat</keyword>
<dbReference type="PANTHER" id="PTHR24379:SF127">
    <property type="entry name" value="BLOODY FINGERS-RELATED"/>
    <property type="match status" value="1"/>
</dbReference>
<evidence type="ECO:0000259" key="6">
    <source>
        <dbReference type="PROSITE" id="PS50157"/>
    </source>
</evidence>
<dbReference type="InterPro" id="IPR036236">
    <property type="entry name" value="Znf_C2H2_sf"/>
</dbReference>
<dbReference type="PANTHER" id="PTHR24379">
    <property type="entry name" value="KRAB AND ZINC FINGER DOMAIN-CONTAINING"/>
    <property type="match status" value="1"/>
</dbReference>
<keyword evidence="1" id="KW-0479">Metal-binding</keyword>
<evidence type="ECO:0000256" key="1">
    <source>
        <dbReference type="ARBA" id="ARBA00022723"/>
    </source>
</evidence>
<reference evidence="7" key="1">
    <citation type="submission" date="2015-11" db="EMBL/GenBank/DDBJ databases">
        <title>De novo transcriptome assembly of four potential Pierce s Disease insect vectors from Arizona vineyards.</title>
        <authorList>
            <person name="Tassone E.E."/>
        </authorList>
    </citation>
    <scope>NUCLEOTIDE SEQUENCE</scope>
</reference>
<sequence length="526" mass="59701">DNHYLFKSHSCVKSPSQPLECDQETPVKHKIESPQKVYPVIRRVVQAPKLPKEGYQSTEAKIVEENRSLLKKNQKTVKVNQIHTAEEVEVTRKEYHTIDDLTANISNSEATNENLHLFIKETITLPYLENMNSPQVSTYNSTNEVPTIPEVIASETVLEFTPDTTATKEVLEIVPVNIASVEDLSNMHDLVSGEVVEVMSIDVASIDHLSDSQEYVAYDVELTSAPEVSAIEDQPNVESVERPKVALGPQRKHSFLEDFLGDPPYLCHNCHVTYTNKTVYIRHIHECGEKPAMKEKDVPKKNPQKCQKCGKTYVKTGNLNRHKCIPRPKKSLPKDLLGEPPFLCPKCGSMFDDKPGYCRHIHLQCGKANEKKKKTETPPRSCLDCGKTFTSSYILKNHRCKSKWGDPSFSCPKCGAVYKDQTSYCHHVLKECGKKPVLNKIEGGPPYTCKKCGLVIKHKSSYCRHVKHECGMKKYVCPICQKKFKYESVMKDHARKDHNISCPHCTLMFLSRTEQDKHLKSEHSDL</sequence>
<dbReference type="GO" id="GO:0000977">
    <property type="term" value="F:RNA polymerase II transcription regulatory region sequence-specific DNA binding"/>
    <property type="evidence" value="ECO:0007669"/>
    <property type="project" value="TreeGrafter"/>
</dbReference>
<feature type="non-terminal residue" evidence="7">
    <location>
        <position position="1"/>
    </location>
</feature>
<name>A0A1B6KB37_9HEMI</name>
<evidence type="ECO:0000313" key="7">
    <source>
        <dbReference type="EMBL" id="JAT08656.1"/>
    </source>
</evidence>
<evidence type="ECO:0000256" key="5">
    <source>
        <dbReference type="PROSITE-ProRule" id="PRU00042"/>
    </source>
</evidence>
<dbReference type="GO" id="GO:0005634">
    <property type="term" value="C:nucleus"/>
    <property type="evidence" value="ECO:0007669"/>
    <property type="project" value="TreeGrafter"/>
</dbReference>
<dbReference type="GO" id="GO:0000981">
    <property type="term" value="F:DNA-binding transcription factor activity, RNA polymerase II-specific"/>
    <property type="evidence" value="ECO:0007669"/>
    <property type="project" value="TreeGrafter"/>
</dbReference>
<evidence type="ECO:0000256" key="4">
    <source>
        <dbReference type="ARBA" id="ARBA00022833"/>
    </source>
</evidence>
<dbReference type="EMBL" id="GEBQ01031321">
    <property type="protein sequence ID" value="JAT08656.1"/>
    <property type="molecule type" value="Transcribed_RNA"/>
</dbReference>
<evidence type="ECO:0000256" key="3">
    <source>
        <dbReference type="ARBA" id="ARBA00022771"/>
    </source>
</evidence>
<organism evidence="7">
    <name type="scientific">Graphocephala atropunctata</name>
    <dbReference type="NCBI Taxonomy" id="36148"/>
    <lineage>
        <taxon>Eukaryota</taxon>
        <taxon>Metazoa</taxon>
        <taxon>Ecdysozoa</taxon>
        <taxon>Arthropoda</taxon>
        <taxon>Hexapoda</taxon>
        <taxon>Insecta</taxon>
        <taxon>Pterygota</taxon>
        <taxon>Neoptera</taxon>
        <taxon>Paraneoptera</taxon>
        <taxon>Hemiptera</taxon>
        <taxon>Auchenorrhyncha</taxon>
        <taxon>Membracoidea</taxon>
        <taxon>Cicadellidae</taxon>
        <taxon>Cicadellinae</taxon>
        <taxon>Cicadellini</taxon>
        <taxon>Graphocephala</taxon>
    </lineage>
</organism>
<dbReference type="Gene3D" id="3.30.160.60">
    <property type="entry name" value="Classic Zinc Finger"/>
    <property type="match status" value="3"/>
</dbReference>
<feature type="domain" description="C2H2-type" evidence="6">
    <location>
        <begin position="475"/>
        <end position="503"/>
    </location>
</feature>